<name>A0ACC3SZ57_LIPKO</name>
<comment type="caution">
    <text evidence="1">The sequence shown here is derived from an EMBL/GenBank/DDBJ whole genome shotgun (WGS) entry which is preliminary data.</text>
</comment>
<keyword evidence="2" id="KW-1185">Reference proteome</keyword>
<dbReference type="EMBL" id="MU971377">
    <property type="protein sequence ID" value="KAK9236953.1"/>
    <property type="molecule type" value="Genomic_DNA"/>
</dbReference>
<gene>
    <name evidence="1" type="ORF">V1525DRAFT_188332</name>
</gene>
<evidence type="ECO:0000313" key="2">
    <source>
        <dbReference type="Proteomes" id="UP001433508"/>
    </source>
</evidence>
<dbReference type="Proteomes" id="UP001433508">
    <property type="component" value="Unassembled WGS sequence"/>
</dbReference>
<evidence type="ECO:0000313" key="1">
    <source>
        <dbReference type="EMBL" id="KAK9236953.1"/>
    </source>
</evidence>
<protein>
    <submittedName>
        <fullName evidence="1">Chaperonin 10-like protein</fullName>
    </submittedName>
</protein>
<proteinExistence type="predicted"/>
<accession>A0ACC3SZ57</accession>
<organism evidence="1 2">
    <name type="scientific">Lipomyces kononenkoae</name>
    <name type="common">Yeast</name>
    <dbReference type="NCBI Taxonomy" id="34357"/>
    <lineage>
        <taxon>Eukaryota</taxon>
        <taxon>Fungi</taxon>
        <taxon>Dikarya</taxon>
        <taxon>Ascomycota</taxon>
        <taxon>Saccharomycotina</taxon>
        <taxon>Lipomycetes</taxon>
        <taxon>Lipomycetales</taxon>
        <taxon>Lipomycetaceae</taxon>
        <taxon>Lipomyces</taxon>
    </lineage>
</organism>
<sequence>MSMNALVYSAPNQKAWKLVPIPTIQSSTDAIVKLTSTTICGTDLHILKGDVPTVPRGTILGHEGVGIVQSVGNSVSNFKPGERVLISCITSCGKCVYCMSNLQAHCLNGGWILGNEIDGTQAEYVRIPYADTSLYAAPSALKDETLLMLSDALPTGFEIGVQSAKIAPGNTVAIVGAGPVGMAVLITAQFYCPASIIVIDTDDYRLAVAERNGATGVINPNRLTKNSILDEIMELLKSQGFSNVDVTGQNTIPGVDVAVECAGLPQTFDICQKIIAPGGRIANVGVHGRPVDLQLQDLWSQNVTITTGVVSATTTSMLLKILQSGKMNASVLVTHHFKLSQIEKAYDVFGNAANEHAIKMSIEADGI</sequence>
<reference evidence="2" key="1">
    <citation type="journal article" date="2024" name="Front. Bioeng. Biotechnol.">
        <title>Genome-scale model development and genomic sequencing of the oleaginous clade Lipomyces.</title>
        <authorList>
            <person name="Czajka J.J."/>
            <person name="Han Y."/>
            <person name="Kim J."/>
            <person name="Mondo S.J."/>
            <person name="Hofstad B.A."/>
            <person name="Robles A."/>
            <person name="Haridas S."/>
            <person name="Riley R."/>
            <person name="LaButti K."/>
            <person name="Pangilinan J."/>
            <person name="Andreopoulos W."/>
            <person name="Lipzen A."/>
            <person name="Yan J."/>
            <person name="Wang M."/>
            <person name="Ng V."/>
            <person name="Grigoriev I.V."/>
            <person name="Spatafora J.W."/>
            <person name="Magnuson J.K."/>
            <person name="Baker S.E."/>
            <person name="Pomraning K.R."/>
        </authorList>
    </citation>
    <scope>NUCLEOTIDE SEQUENCE [LARGE SCALE GENOMIC DNA]</scope>
    <source>
        <strain evidence="2">CBS 7786</strain>
    </source>
</reference>